<dbReference type="AlphaFoldDB" id="A0A6C2TWB0"/>
<evidence type="ECO:0000256" key="2">
    <source>
        <dbReference type="SAM" id="Phobius"/>
    </source>
</evidence>
<feature type="transmembrane region" description="Helical" evidence="2">
    <location>
        <begin position="21"/>
        <end position="44"/>
    </location>
</feature>
<accession>A0A6C2TWB0</accession>
<dbReference type="EMBL" id="CAAHFG010000001">
    <property type="protein sequence ID" value="VGO11950.1"/>
    <property type="molecule type" value="Genomic_DNA"/>
</dbReference>
<dbReference type="Proteomes" id="UP000366872">
    <property type="component" value="Unassembled WGS sequence"/>
</dbReference>
<gene>
    <name evidence="3" type="ORF">PDESU_00498</name>
</gene>
<protein>
    <recommendedName>
        <fullName evidence="5">Cell division protein FtsL</fullName>
    </recommendedName>
</protein>
<keyword evidence="2" id="KW-0472">Membrane</keyword>
<feature type="coiled-coil region" evidence="1">
    <location>
        <begin position="48"/>
        <end position="75"/>
    </location>
</feature>
<keyword evidence="2" id="KW-0812">Transmembrane</keyword>
<evidence type="ECO:0000313" key="4">
    <source>
        <dbReference type="Proteomes" id="UP000366872"/>
    </source>
</evidence>
<reference evidence="3 4" key="1">
    <citation type="submission" date="2019-04" db="EMBL/GenBank/DDBJ databases">
        <authorList>
            <person name="Van Vliet M D."/>
        </authorList>
    </citation>
    <scope>NUCLEOTIDE SEQUENCE [LARGE SCALE GENOMIC DNA]</scope>
    <source>
        <strain evidence="3 4">F1</strain>
    </source>
</reference>
<organism evidence="3 4">
    <name type="scientific">Pontiella desulfatans</name>
    <dbReference type="NCBI Taxonomy" id="2750659"/>
    <lineage>
        <taxon>Bacteria</taxon>
        <taxon>Pseudomonadati</taxon>
        <taxon>Kiritimatiellota</taxon>
        <taxon>Kiritimatiellia</taxon>
        <taxon>Kiritimatiellales</taxon>
        <taxon>Pontiellaceae</taxon>
        <taxon>Pontiella</taxon>
    </lineage>
</organism>
<name>A0A6C2TWB0_PONDE</name>
<dbReference type="RefSeq" id="WP_136077659.1">
    <property type="nucleotide sequence ID" value="NZ_CAAHFG010000001.1"/>
</dbReference>
<sequence length="122" mass="14003">MATKRKTVRKKKPTKKNQVQVPFPVVLANVLVMVAVLGLSYMWLCSRCDALGKEIKNKERELRSANKRLTHEQDRWSSITSPVNLERAIKKYRLNMTMPKGNQVVKISNWDGQAGTAKVEHR</sequence>
<proteinExistence type="predicted"/>
<evidence type="ECO:0000313" key="3">
    <source>
        <dbReference type="EMBL" id="VGO11950.1"/>
    </source>
</evidence>
<keyword evidence="1" id="KW-0175">Coiled coil</keyword>
<evidence type="ECO:0008006" key="5">
    <source>
        <dbReference type="Google" id="ProtNLM"/>
    </source>
</evidence>
<keyword evidence="4" id="KW-1185">Reference proteome</keyword>
<evidence type="ECO:0000256" key="1">
    <source>
        <dbReference type="SAM" id="Coils"/>
    </source>
</evidence>
<keyword evidence="2" id="KW-1133">Transmembrane helix</keyword>